<dbReference type="GO" id="GO:0005634">
    <property type="term" value="C:nucleus"/>
    <property type="evidence" value="ECO:0007669"/>
    <property type="project" value="UniProtKB-SubCell"/>
</dbReference>
<dbReference type="HOGENOM" id="CLU_013929_4_0_1"/>
<name>B8M7C7_TALSN</name>
<dbReference type="RefSeq" id="XP_002480781.1">
    <property type="nucleotide sequence ID" value="XM_002480736.1"/>
</dbReference>
<dbReference type="Gene3D" id="3.30.420.10">
    <property type="entry name" value="Ribonuclease H-like superfamily/Ribonuclease H"/>
    <property type="match status" value="1"/>
</dbReference>
<dbReference type="PANTHER" id="PTHR19303">
    <property type="entry name" value="TRANSPOSON"/>
    <property type="match status" value="1"/>
</dbReference>
<dbReference type="OrthoDB" id="5422709at2759"/>
<accession>B8M7C7</accession>
<gene>
    <name evidence="6" type="ORF">TSTA_035730</name>
</gene>
<organism evidence="6 7">
    <name type="scientific">Talaromyces stipitatus (strain ATCC 10500 / CBS 375.48 / QM 6759 / NRRL 1006)</name>
    <name type="common">Penicillium stipitatum</name>
    <dbReference type="NCBI Taxonomy" id="441959"/>
    <lineage>
        <taxon>Eukaryota</taxon>
        <taxon>Fungi</taxon>
        <taxon>Dikarya</taxon>
        <taxon>Ascomycota</taxon>
        <taxon>Pezizomycotina</taxon>
        <taxon>Eurotiomycetes</taxon>
        <taxon>Eurotiomycetidae</taxon>
        <taxon>Eurotiales</taxon>
        <taxon>Trichocomaceae</taxon>
        <taxon>Talaromyces</taxon>
        <taxon>Talaromyces sect. Talaromyces</taxon>
    </lineage>
</organism>
<feature type="compositionally biased region" description="Basic residues" evidence="4">
    <location>
        <begin position="418"/>
        <end position="427"/>
    </location>
</feature>
<sequence>MPPIRNKNKKDLAEQEGRILLAISDLQNGRILRVAQAARIYSIPRATLQDRLNGTQQRSQCEEESLVKWILDLDKRGLPPRHSLVREMADYLLSQRGNQQVGENWVYNLVKRRPEIESKFSRKYNYERAKCEDPKIIQEYFDRVREVILEYEILPEDIYNFDETGFAMGLCATAKVITGSDRYAQPNLLQPGNREWITAIEAVNSIGWALPSYIVFKAKKYTRLGWFEDLPDDWKINISDNGWTTDKIGLEWLKAHFIPLTDGRTLGKHRMLILDGHGSHLTAEFDRTCTENNIIAVCMPPHSTHLLQPLDVGCFAVLKRHYGQLVEQRMRLGFNHIDKFAFLTAFPKARTMAYKAQTVRNSFTATGLVPFNPDRVYQQLTVRLKTPTTPPSRSSDTQSSCLHTPQNPRQSKRQMTTIKKRISRHTRSSSEASDEVFTRAPHEKEKQKRQRSKQQISHEQGITREETQALVQGQIESSQAVTTAPAEPELPVSHPPVRHQFRCSGCGVAGHKITGCPNCIRN</sequence>
<dbReference type="Pfam" id="PF03184">
    <property type="entry name" value="DDE_1"/>
    <property type="match status" value="1"/>
</dbReference>
<dbReference type="Pfam" id="PF05225">
    <property type="entry name" value="HTH_psq"/>
    <property type="match status" value="1"/>
</dbReference>
<evidence type="ECO:0000256" key="3">
    <source>
        <dbReference type="ARBA" id="ARBA00023242"/>
    </source>
</evidence>
<dbReference type="Proteomes" id="UP000001745">
    <property type="component" value="Unassembled WGS sequence"/>
</dbReference>
<reference evidence="7" key="1">
    <citation type="journal article" date="2015" name="Genome Announc.">
        <title>Genome sequence of the AIDS-associated pathogen Penicillium marneffei (ATCC18224) and its near taxonomic relative Talaromyces stipitatus (ATCC10500).</title>
        <authorList>
            <person name="Nierman W.C."/>
            <person name="Fedorova-Abrams N.D."/>
            <person name="Andrianopoulos A."/>
        </authorList>
    </citation>
    <scope>NUCLEOTIDE SEQUENCE [LARGE SCALE GENOMIC DNA]</scope>
    <source>
        <strain evidence="7">ATCC 10500 / CBS 375.48 / QM 6759 / NRRL 1006</strain>
    </source>
</reference>
<dbReference type="PhylomeDB" id="B8M7C7"/>
<protein>
    <submittedName>
        <fullName evidence="6">Pogo transposable element, putative</fullName>
    </submittedName>
</protein>
<dbReference type="InterPro" id="IPR006600">
    <property type="entry name" value="HTH_CenpB_DNA-bd_dom"/>
</dbReference>
<dbReference type="AlphaFoldDB" id="B8M7C7"/>
<comment type="subcellular location">
    <subcellularLocation>
        <location evidence="1">Nucleus</location>
    </subcellularLocation>
</comment>
<evidence type="ECO:0000256" key="4">
    <source>
        <dbReference type="SAM" id="MobiDB-lite"/>
    </source>
</evidence>
<dbReference type="Gene3D" id="1.10.10.60">
    <property type="entry name" value="Homeodomain-like"/>
    <property type="match status" value="1"/>
</dbReference>
<dbReference type="eggNOG" id="ENOG502S2ZX">
    <property type="taxonomic scope" value="Eukaryota"/>
</dbReference>
<keyword evidence="3" id="KW-0539">Nucleus</keyword>
<feature type="compositionally biased region" description="Polar residues" evidence="4">
    <location>
        <begin position="401"/>
        <end position="417"/>
    </location>
</feature>
<dbReference type="OMA" id="DRRIRSH"/>
<dbReference type="PROSITE" id="PS51253">
    <property type="entry name" value="HTH_CENPB"/>
    <property type="match status" value="1"/>
</dbReference>
<evidence type="ECO:0000313" key="7">
    <source>
        <dbReference type="Proteomes" id="UP000001745"/>
    </source>
</evidence>
<dbReference type="InterPro" id="IPR009057">
    <property type="entry name" value="Homeodomain-like_sf"/>
</dbReference>
<dbReference type="InterPro" id="IPR004875">
    <property type="entry name" value="DDE_SF_endonuclease_dom"/>
</dbReference>
<feature type="domain" description="HTH CENPB-type" evidence="5">
    <location>
        <begin position="50"/>
        <end position="119"/>
    </location>
</feature>
<evidence type="ECO:0000256" key="2">
    <source>
        <dbReference type="ARBA" id="ARBA00023125"/>
    </source>
</evidence>
<evidence type="ECO:0000256" key="1">
    <source>
        <dbReference type="ARBA" id="ARBA00004123"/>
    </source>
</evidence>
<dbReference type="InParanoid" id="B8M7C7"/>
<keyword evidence="7" id="KW-1185">Reference proteome</keyword>
<dbReference type="VEuPathDB" id="FungiDB:TSTA_035730"/>
<dbReference type="InterPro" id="IPR007889">
    <property type="entry name" value="HTH_Psq"/>
</dbReference>
<keyword evidence="2" id="KW-0238">DNA-binding</keyword>
<dbReference type="GeneID" id="8107523"/>
<dbReference type="GO" id="GO:0003677">
    <property type="term" value="F:DNA binding"/>
    <property type="evidence" value="ECO:0007669"/>
    <property type="project" value="UniProtKB-KW"/>
</dbReference>
<dbReference type="SUPFAM" id="SSF46689">
    <property type="entry name" value="Homeodomain-like"/>
    <property type="match status" value="1"/>
</dbReference>
<dbReference type="InterPro" id="IPR050863">
    <property type="entry name" value="CenT-Element_Derived"/>
</dbReference>
<feature type="compositionally biased region" description="Basic and acidic residues" evidence="4">
    <location>
        <begin position="436"/>
        <end position="446"/>
    </location>
</feature>
<dbReference type="SMART" id="SM00674">
    <property type="entry name" value="CENPB"/>
    <property type="match status" value="1"/>
</dbReference>
<proteinExistence type="predicted"/>
<evidence type="ECO:0000313" key="6">
    <source>
        <dbReference type="EMBL" id="EED20347.1"/>
    </source>
</evidence>
<dbReference type="PANTHER" id="PTHR19303:SF62">
    <property type="entry name" value="HTH CENPB-TYPE DOMAIN-CONTAINING PROTEIN-RELATED"/>
    <property type="match status" value="1"/>
</dbReference>
<evidence type="ECO:0000259" key="5">
    <source>
        <dbReference type="PROSITE" id="PS51253"/>
    </source>
</evidence>
<feature type="compositionally biased region" description="Low complexity" evidence="4">
    <location>
        <begin position="391"/>
        <end position="400"/>
    </location>
</feature>
<dbReference type="InterPro" id="IPR036397">
    <property type="entry name" value="RNaseH_sf"/>
</dbReference>
<dbReference type="EMBL" id="EQ962654">
    <property type="protein sequence ID" value="EED20347.1"/>
    <property type="molecule type" value="Genomic_DNA"/>
</dbReference>
<feature type="region of interest" description="Disordered" evidence="4">
    <location>
        <begin position="384"/>
        <end position="463"/>
    </location>
</feature>
<dbReference type="Pfam" id="PF03221">
    <property type="entry name" value="HTH_Tnp_Tc5"/>
    <property type="match status" value="1"/>
</dbReference>